<dbReference type="PANTHER" id="PTHR35011:SF2">
    <property type="entry name" value="2,3-DIKETO-L-GULONATE TRAP TRANSPORTER SMALL PERMEASE PROTEIN YIAM"/>
    <property type="match status" value="1"/>
</dbReference>
<name>A0A2W5N388_RHOSU</name>
<keyword evidence="7 9" id="KW-0472">Membrane</keyword>
<feature type="transmembrane region" description="Helical" evidence="9">
    <location>
        <begin position="103"/>
        <end position="122"/>
    </location>
</feature>
<keyword evidence="6 9" id="KW-1133">Transmembrane helix</keyword>
<protein>
    <recommendedName>
        <fullName evidence="9">TRAP transporter small permease protein</fullName>
    </recommendedName>
</protein>
<proteinExistence type="inferred from homology"/>
<dbReference type="InterPro" id="IPR007387">
    <property type="entry name" value="TRAP_DctQ"/>
</dbReference>
<dbReference type="GO" id="GO:0005886">
    <property type="term" value="C:plasma membrane"/>
    <property type="evidence" value="ECO:0007669"/>
    <property type="project" value="UniProtKB-SubCell"/>
</dbReference>
<dbReference type="GO" id="GO:0022857">
    <property type="term" value="F:transmembrane transporter activity"/>
    <property type="evidence" value="ECO:0007669"/>
    <property type="project" value="UniProtKB-UniRule"/>
</dbReference>
<accession>A0A2W5N388</accession>
<comment type="function">
    <text evidence="9">Part of the tripartite ATP-independent periplasmic (TRAP) transport system.</text>
</comment>
<dbReference type="Pfam" id="PF04290">
    <property type="entry name" value="DctQ"/>
    <property type="match status" value="1"/>
</dbReference>
<comment type="subcellular location">
    <subcellularLocation>
        <location evidence="1 9">Cell inner membrane</location>
        <topology evidence="1 9">Multi-pass membrane protein</topology>
    </subcellularLocation>
</comment>
<evidence type="ECO:0000259" key="10">
    <source>
        <dbReference type="Pfam" id="PF04290"/>
    </source>
</evidence>
<evidence type="ECO:0000256" key="9">
    <source>
        <dbReference type="RuleBase" id="RU369079"/>
    </source>
</evidence>
<feature type="transmembrane region" description="Helical" evidence="9">
    <location>
        <begin position="59"/>
        <end position="83"/>
    </location>
</feature>
<evidence type="ECO:0000256" key="8">
    <source>
        <dbReference type="ARBA" id="ARBA00038436"/>
    </source>
</evidence>
<keyword evidence="5 9" id="KW-0812">Transmembrane</keyword>
<evidence type="ECO:0000256" key="6">
    <source>
        <dbReference type="ARBA" id="ARBA00022989"/>
    </source>
</evidence>
<feature type="domain" description="Tripartite ATP-independent periplasmic transporters DctQ component" evidence="10">
    <location>
        <begin position="41"/>
        <end position="167"/>
    </location>
</feature>
<keyword evidence="3" id="KW-1003">Cell membrane</keyword>
<dbReference type="PANTHER" id="PTHR35011">
    <property type="entry name" value="2,3-DIKETO-L-GULONATE TRAP TRANSPORTER SMALL PERMEASE PROTEIN YIAM"/>
    <property type="match status" value="1"/>
</dbReference>
<reference evidence="11 12" key="1">
    <citation type="submission" date="2017-08" db="EMBL/GenBank/DDBJ databases">
        <title>Infants hospitalized years apart are colonized by the same room-sourced microbial strains.</title>
        <authorList>
            <person name="Brooks B."/>
            <person name="Olm M.R."/>
            <person name="Firek B.A."/>
            <person name="Baker R."/>
            <person name="Thomas B.C."/>
            <person name="Morowitz M.J."/>
            <person name="Banfield J.F."/>
        </authorList>
    </citation>
    <scope>NUCLEOTIDE SEQUENCE [LARGE SCALE GENOMIC DNA]</scope>
    <source>
        <strain evidence="11">S2_005_002_R2_34</strain>
    </source>
</reference>
<organism evidence="11 12">
    <name type="scientific">Rhodovulum sulfidophilum</name>
    <name type="common">Rhodobacter sulfidophilus</name>
    <dbReference type="NCBI Taxonomy" id="35806"/>
    <lineage>
        <taxon>Bacteria</taxon>
        <taxon>Pseudomonadati</taxon>
        <taxon>Pseudomonadota</taxon>
        <taxon>Alphaproteobacteria</taxon>
        <taxon>Rhodobacterales</taxon>
        <taxon>Paracoccaceae</taxon>
        <taxon>Rhodovulum</taxon>
    </lineage>
</organism>
<dbReference type="Proteomes" id="UP000249185">
    <property type="component" value="Unassembled WGS sequence"/>
</dbReference>
<evidence type="ECO:0000256" key="3">
    <source>
        <dbReference type="ARBA" id="ARBA00022475"/>
    </source>
</evidence>
<evidence type="ECO:0000313" key="12">
    <source>
        <dbReference type="Proteomes" id="UP000249185"/>
    </source>
</evidence>
<dbReference type="AlphaFoldDB" id="A0A2W5N388"/>
<dbReference type="InterPro" id="IPR055348">
    <property type="entry name" value="DctQ"/>
</dbReference>
<evidence type="ECO:0000313" key="11">
    <source>
        <dbReference type="EMBL" id="PZQ47554.1"/>
    </source>
</evidence>
<keyword evidence="4 9" id="KW-0997">Cell inner membrane</keyword>
<keyword evidence="2 9" id="KW-0813">Transport</keyword>
<comment type="subunit">
    <text evidence="9">The complex comprises the extracytoplasmic solute receptor protein and the two transmembrane proteins.</text>
</comment>
<comment type="similarity">
    <text evidence="8 9">Belongs to the TRAP transporter small permease family.</text>
</comment>
<feature type="transmembrane region" description="Helical" evidence="9">
    <location>
        <begin position="26"/>
        <end position="47"/>
    </location>
</feature>
<gene>
    <name evidence="11" type="ORF">DI556_17060</name>
</gene>
<evidence type="ECO:0000256" key="2">
    <source>
        <dbReference type="ARBA" id="ARBA00022448"/>
    </source>
</evidence>
<feature type="transmembrane region" description="Helical" evidence="9">
    <location>
        <begin position="143"/>
        <end position="162"/>
    </location>
</feature>
<evidence type="ECO:0000256" key="4">
    <source>
        <dbReference type="ARBA" id="ARBA00022519"/>
    </source>
</evidence>
<comment type="caution">
    <text evidence="11">The sequence shown here is derived from an EMBL/GenBank/DDBJ whole genome shotgun (WGS) entry which is preliminary data.</text>
</comment>
<dbReference type="EMBL" id="QFPW01000016">
    <property type="protein sequence ID" value="PZQ47554.1"/>
    <property type="molecule type" value="Genomic_DNA"/>
</dbReference>
<evidence type="ECO:0000256" key="7">
    <source>
        <dbReference type="ARBA" id="ARBA00023136"/>
    </source>
</evidence>
<sequence length="185" mass="20465">MAMAKDPTRARAPDWLRGFDRGMDQLAAVTLVGAELMLGAMLAINLLNIAVRNLGLGSLLWVAPWTGFLMVWCVFLAFFAIYRRGMDITLGFFVNRFGPGPNRVFQLISALCGLLVCAVLVLELPQILARQRGVLELVGLERYWLSVPMVFSAGLLSVHFLVEALALALGWRSATIADETEQLQW</sequence>
<dbReference type="GO" id="GO:0015740">
    <property type="term" value="P:C4-dicarboxylate transport"/>
    <property type="evidence" value="ECO:0007669"/>
    <property type="project" value="TreeGrafter"/>
</dbReference>
<evidence type="ECO:0000256" key="5">
    <source>
        <dbReference type="ARBA" id="ARBA00022692"/>
    </source>
</evidence>
<evidence type="ECO:0000256" key="1">
    <source>
        <dbReference type="ARBA" id="ARBA00004429"/>
    </source>
</evidence>